<feature type="transmembrane region" description="Helical" evidence="11">
    <location>
        <begin position="81"/>
        <end position="103"/>
    </location>
</feature>
<keyword evidence="3" id="KW-0150">Chloroplast</keyword>
<feature type="transmembrane region" description="Helical" evidence="11">
    <location>
        <begin position="48"/>
        <end position="69"/>
    </location>
</feature>
<dbReference type="GO" id="GO:0016779">
    <property type="term" value="F:nucleotidyltransferase activity"/>
    <property type="evidence" value="ECO:0007669"/>
    <property type="project" value="UniProtKB-KW"/>
</dbReference>
<dbReference type="Gramene" id="OMO82817">
    <property type="protein sequence ID" value="OMO82817"/>
    <property type="gene ID" value="CCACVL1_11740"/>
</dbReference>
<evidence type="ECO:0000256" key="6">
    <source>
        <dbReference type="ARBA" id="ARBA00022692"/>
    </source>
</evidence>
<keyword evidence="12" id="KW-0548">Nucleotidyltransferase</keyword>
<dbReference type="PANTHER" id="PTHR32523">
    <property type="entry name" value="PHYTOL KINASE 1, CHLOROPLASTIC"/>
    <property type="match status" value="1"/>
</dbReference>
<evidence type="ECO:0000256" key="5">
    <source>
        <dbReference type="ARBA" id="ARBA00022679"/>
    </source>
</evidence>
<keyword evidence="13" id="KW-1185">Reference proteome</keyword>
<name>A0A1R3IJP4_COCAP</name>
<evidence type="ECO:0000256" key="11">
    <source>
        <dbReference type="SAM" id="Phobius"/>
    </source>
</evidence>
<evidence type="ECO:0000256" key="4">
    <source>
        <dbReference type="ARBA" id="ARBA00022640"/>
    </source>
</evidence>
<keyword evidence="9 11" id="KW-1133">Transmembrane helix</keyword>
<dbReference type="AlphaFoldDB" id="A0A1R3IJP4"/>
<evidence type="ECO:0000313" key="12">
    <source>
        <dbReference type="EMBL" id="OMO82817.1"/>
    </source>
</evidence>
<feature type="transmembrane region" description="Helical" evidence="11">
    <location>
        <begin position="23"/>
        <end position="42"/>
    </location>
</feature>
<keyword evidence="6 11" id="KW-0812">Transmembrane</keyword>
<evidence type="ECO:0000256" key="2">
    <source>
        <dbReference type="ARBA" id="ARBA00010794"/>
    </source>
</evidence>
<dbReference type="PANTHER" id="PTHR32523:SF7">
    <property type="entry name" value="FARNESOL KINASE, CHLOROPLASTIC"/>
    <property type="match status" value="1"/>
</dbReference>
<evidence type="ECO:0000256" key="10">
    <source>
        <dbReference type="ARBA" id="ARBA00023136"/>
    </source>
</evidence>
<sequence>MSKDEQGMSKVADPREYLGCNKFYYAATYYAAAITLACLFWRTSPIAVAAICNLCAGDGVAGIVGKKFGRQKLPYNKNKSIVGTVTMAISGFITSIGFMYYFASFGYIQESWEMVFGFWIVSVASALVESLPCVPQLDDNLTVPLTSMFVDILVF</sequence>
<proteinExistence type="inferred from homology"/>
<reference evidence="12 13" key="1">
    <citation type="submission" date="2013-09" db="EMBL/GenBank/DDBJ databases">
        <title>Corchorus capsularis genome sequencing.</title>
        <authorList>
            <person name="Alam M."/>
            <person name="Haque M.S."/>
            <person name="Islam M.S."/>
            <person name="Emdad E.M."/>
            <person name="Islam M.M."/>
            <person name="Ahmed B."/>
            <person name="Halim A."/>
            <person name="Hossen Q.M.M."/>
            <person name="Hossain M.Z."/>
            <person name="Ahmed R."/>
            <person name="Khan M.M."/>
            <person name="Islam R."/>
            <person name="Rashid M.M."/>
            <person name="Khan S.A."/>
            <person name="Rahman M.S."/>
            <person name="Alam M."/>
        </authorList>
    </citation>
    <scope>NUCLEOTIDE SEQUENCE [LARGE SCALE GENOMIC DNA]</scope>
    <source>
        <strain evidence="13">cv. CVL-1</strain>
        <tissue evidence="12">Whole seedling</tissue>
    </source>
</reference>
<organism evidence="12 13">
    <name type="scientific">Corchorus capsularis</name>
    <name type="common">Jute</name>
    <dbReference type="NCBI Taxonomy" id="210143"/>
    <lineage>
        <taxon>Eukaryota</taxon>
        <taxon>Viridiplantae</taxon>
        <taxon>Streptophyta</taxon>
        <taxon>Embryophyta</taxon>
        <taxon>Tracheophyta</taxon>
        <taxon>Spermatophyta</taxon>
        <taxon>Magnoliopsida</taxon>
        <taxon>eudicotyledons</taxon>
        <taxon>Gunneridae</taxon>
        <taxon>Pentapetalae</taxon>
        <taxon>rosids</taxon>
        <taxon>malvids</taxon>
        <taxon>Malvales</taxon>
        <taxon>Malvaceae</taxon>
        <taxon>Grewioideae</taxon>
        <taxon>Apeibeae</taxon>
        <taxon>Corchorus</taxon>
    </lineage>
</organism>
<comment type="subcellular location">
    <subcellularLocation>
        <location evidence="1">Plastid</location>
        <location evidence="1">Chloroplast membrane</location>
        <topology evidence="1">Multi-pass membrane protein</topology>
    </subcellularLocation>
</comment>
<evidence type="ECO:0000256" key="7">
    <source>
        <dbReference type="ARBA" id="ARBA00022777"/>
    </source>
</evidence>
<dbReference type="GO" id="GO:0031969">
    <property type="term" value="C:chloroplast membrane"/>
    <property type="evidence" value="ECO:0007669"/>
    <property type="project" value="UniProtKB-SubCell"/>
</dbReference>
<keyword evidence="8" id="KW-0809">Transit peptide</keyword>
<evidence type="ECO:0000256" key="1">
    <source>
        <dbReference type="ARBA" id="ARBA00004508"/>
    </source>
</evidence>
<keyword evidence="7" id="KW-0418">Kinase</keyword>
<evidence type="ECO:0000256" key="8">
    <source>
        <dbReference type="ARBA" id="ARBA00022946"/>
    </source>
</evidence>
<dbReference type="EMBL" id="AWWV01009947">
    <property type="protein sequence ID" value="OMO82817.1"/>
    <property type="molecule type" value="Genomic_DNA"/>
</dbReference>
<protein>
    <submittedName>
        <fullName evidence="12">Phosphatidate cytidylyltransferase</fullName>
    </submittedName>
</protein>
<gene>
    <name evidence="12" type="ORF">CCACVL1_11740</name>
</gene>
<accession>A0A1R3IJP4</accession>
<dbReference type="OMA" id="TEAPIFW"/>
<keyword evidence="10 11" id="KW-0472">Membrane</keyword>
<keyword evidence="5 12" id="KW-0808">Transferase</keyword>
<dbReference type="OrthoDB" id="5673at2759"/>
<evidence type="ECO:0000313" key="13">
    <source>
        <dbReference type="Proteomes" id="UP000188268"/>
    </source>
</evidence>
<evidence type="ECO:0000256" key="9">
    <source>
        <dbReference type="ARBA" id="ARBA00022989"/>
    </source>
</evidence>
<dbReference type="GO" id="GO:0016301">
    <property type="term" value="F:kinase activity"/>
    <property type="evidence" value="ECO:0007669"/>
    <property type="project" value="UniProtKB-KW"/>
</dbReference>
<dbReference type="InterPro" id="IPR039606">
    <property type="entry name" value="Phytol/farnesol_kinase"/>
</dbReference>
<comment type="similarity">
    <text evidence="2">Belongs to the polyprenol kinase family.</text>
</comment>
<feature type="transmembrane region" description="Helical" evidence="11">
    <location>
        <begin position="115"/>
        <end position="134"/>
    </location>
</feature>
<dbReference type="Proteomes" id="UP000188268">
    <property type="component" value="Unassembled WGS sequence"/>
</dbReference>
<dbReference type="STRING" id="210143.A0A1R3IJP4"/>
<keyword evidence="4" id="KW-0934">Plastid</keyword>
<evidence type="ECO:0000256" key="3">
    <source>
        <dbReference type="ARBA" id="ARBA00022528"/>
    </source>
</evidence>
<comment type="caution">
    <text evidence="12">The sequence shown here is derived from an EMBL/GenBank/DDBJ whole genome shotgun (WGS) entry which is preliminary data.</text>
</comment>